<dbReference type="VEuPathDB" id="FungiDB:CC1G_09279"/>
<organism evidence="2 3">
    <name type="scientific">Coprinopsis cinerea (strain Okayama-7 / 130 / ATCC MYA-4618 / FGSC 9003)</name>
    <name type="common">Inky cap fungus</name>
    <name type="synonym">Hormographiella aspergillata</name>
    <dbReference type="NCBI Taxonomy" id="240176"/>
    <lineage>
        <taxon>Eukaryota</taxon>
        <taxon>Fungi</taxon>
        <taxon>Dikarya</taxon>
        <taxon>Basidiomycota</taxon>
        <taxon>Agaricomycotina</taxon>
        <taxon>Agaricomycetes</taxon>
        <taxon>Agaricomycetidae</taxon>
        <taxon>Agaricales</taxon>
        <taxon>Agaricineae</taxon>
        <taxon>Psathyrellaceae</taxon>
        <taxon>Coprinopsis</taxon>
    </lineage>
</organism>
<dbReference type="Proteomes" id="UP000001861">
    <property type="component" value="Unassembled WGS sequence"/>
</dbReference>
<dbReference type="EMBL" id="AACS02000003">
    <property type="protein sequence ID" value="EAU90802.2"/>
    <property type="molecule type" value="Genomic_DNA"/>
</dbReference>
<feature type="transmembrane region" description="Helical" evidence="1">
    <location>
        <begin position="101"/>
        <end position="125"/>
    </location>
</feature>
<dbReference type="KEGG" id="cci:CC1G_09279"/>
<accession>A8N858</accession>
<feature type="transmembrane region" description="Helical" evidence="1">
    <location>
        <begin position="131"/>
        <end position="156"/>
    </location>
</feature>
<gene>
    <name evidence="2" type="ORF">CC1G_09279</name>
</gene>
<keyword evidence="1" id="KW-0472">Membrane</keyword>
<comment type="caution">
    <text evidence="2">The sequence shown here is derived from an EMBL/GenBank/DDBJ whole genome shotgun (WGS) entry which is preliminary data.</text>
</comment>
<dbReference type="GeneID" id="6007468"/>
<keyword evidence="1" id="KW-0812">Transmembrane</keyword>
<dbReference type="HOGENOM" id="CLU_983576_0_0_1"/>
<sequence length="283" mass="30509">MGFFRSSRLSIISTVIYFLPSGRNRSITCYSFTGLCLAYLAALVSKIFYNGAPVPLVPSAPFSRVAVLINLTLNIAATLWLVGWPAYILVRMKLRKPHRRLFIVCFSCTLLLAAMDVFHALNIIVERFDVIMVSAHLELLFSVLTANVVILAAFLYRAFKARQDGAITSLSESDSASGTSERQVAGTTQAAASARAFATARSSEIGPFTTLYMYTTHYSQEGDVPETSQVMLSGGSSKFLTPSSDMSATTRNHGRSIVLSDSFTSCGEHLATSSSGSPSGKGP</sequence>
<dbReference type="OrthoDB" id="444631at2759"/>
<keyword evidence="1" id="KW-1133">Transmembrane helix</keyword>
<evidence type="ECO:0000313" key="2">
    <source>
        <dbReference type="EMBL" id="EAU90802.2"/>
    </source>
</evidence>
<keyword evidence="3" id="KW-1185">Reference proteome</keyword>
<dbReference type="InParanoid" id="A8N858"/>
<feature type="transmembrane region" description="Helical" evidence="1">
    <location>
        <begin position="27"/>
        <end position="48"/>
    </location>
</feature>
<reference evidence="2 3" key="1">
    <citation type="journal article" date="2010" name="Proc. Natl. Acad. Sci. U.S.A.">
        <title>Insights into evolution of multicellular fungi from the assembled chromosomes of the mushroom Coprinopsis cinerea (Coprinus cinereus).</title>
        <authorList>
            <person name="Stajich J.E."/>
            <person name="Wilke S.K."/>
            <person name="Ahren D."/>
            <person name="Au C.H."/>
            <person name="Birren B.W."/>
            <person name="Borodovsky M."/>
            <person name="Burns C."/>
            <person name="Canback B."/>
            <person name="Casselton L.A."/>
            <person name="Cheng C.K."/>
            <person name="Deng J."/>
            <person name="Dietrich F.S."/>
            <person name="Fargo D.C."/>
            <person name="Farman M.L."/>
            <person name="Gathman A.C."/>
            <person name="Goldberg J."/>
            <person name="Guigo R."/>
            <person name="Hoegger P.J."/>
            <person name="Hooker J.B."/>
            <person name="Huggins A."/>
            <person name="James T.Y."/>
            <person name="Kamada T."/>
            <person name="Kilaru S."/>
            <person name="Kodira C."/>
            <person name="Kues U."/>
            <person name="Kupfer D."/>
            <person name="Kwan H.S."/>
            <person name="Lomsadze A."/>
            <person name="Li W."/>
            <person name="Lilly W.W."/>
            <person name="Ma L.J."/>
            <person name="Mackey A.J."/>
            <person name="Manning G."/>
            <person name="Martin F."/>
            <person name="Muraguchi H."/>
            <person name="Natvig D.O."/>
            <person name="Palmerini H."/>
            <person name="Ramesh M.A."/>
            <person name="Rehmeyer C.J."/>
            <person name="Roe B.A."/>
            <person name="Shenoy N."/>
            <person name="Stanke M."/>
            <person name="Ter-Hovhannisyan V."/>
            <person name="Tunlid A."/>
            <person name="Velagapudi R."/>
            <person name="Vision T.J."/>
            <person name="Zeng Q."/>
            <person name="Zolan M.E."/>
            <person name="Pukkila P.J."/>
        </authorList>
    </citation>
    <scope>NUCLEOTIDE SEQUENCE [LARGE SCALE GENOMIC DNA]</scope>
    <source>
        <strain evidence="3">Okayama-7 / 130 / ATCC MYA-4618 / FGSC 9003</strain>
    </source>
</reference>
<proteinExistence type="predicted"/>
<protein>
    <recommendedName>
        <fullName evidence="4">Integral membrane protein</fullName>
    </recommendedName>
</protein>
<evidence type="ECO:0008006" key="4">
    <source>
        <dbReference type="Google" id="ProtNLM"/>
    </source>
</evidence>
<dbReference type="RefSeq" id="XP_001831014.2">
    <property type="nucleotide sequence ID" value="XM_001830962.2"/>
</dbReference>
<name>A8N858_COPC7</name>
<evidence type="ECO:0000313" key="3">
    <source>
        <dbReference type="Proteomes" id="UP000001861"/>
    </source>
</evidence>
<dbReference type="AlphaFoldDB" id="A8N858"/>
<feature type="transmembrane region" description="Helical" evidence="1">
    <location>
        <begin position="68"/>
        <end position="89"/>
    </location>
</feature>
<evidence type="ECO:0000256" key="1">
    <source>
        <dbReference type="SAM" id="Phobius"/>
    </source>
</evidence>